<dbReference type="PANTHER" id="PTHR30250">
    <property type="entry name" value="PST FAMILY PREDICTED COLANIC ACID TRANSPORTER"/>
    <property type="match status" value="1"/>
</dbReference>
<dbReference type="PANTHER" id="PTHR30250:SF10">
    <property type="entry name" value="LIPOPOLYSACCHARIDE BIOSYNTHESIS PROTEIN WZXC"/>
    <property type="match status" value="1"/>
</dbReference>
<keyword evidence="6 7" id="KW-0472">Membrane</keyword>
<evidence type="ECO:0000256" key="2">
    <source>
        <dbReference type="ARBA" id="ARBA00007430"/>
    </source>
</evidence>
<keyword evidence="4 7" id="KW-0812">Transmembrane</keyword>
<feature type="transmembrane region" description="Helical" evidence="7">
    <location>
        <begin position="411"/>
        <end position="430"/>
    </location>
</feature>
<reference evidence="8 9" key="1">
    <citation type="submission" date="2020-08" db="EMBL/GenBank/DDBJ databases">
        <title>Sphingobacterium sp. DN00404 isolated from aquaculture water.</title>
        <authorList>
            <person name="Zhang M."/>
        </authorList>
    </citation>
    <scope>NUCLEOTIDE SEQUENCE [LARGE SCALE GENOMIC DNA]</scope>
    <source>
        <strain evidence="8 9">KCTC 42746</strain>
    </source>
</reference>
<accession>A0ABR7XXI2</accession>
<evidence type="ECO:0000256" key="4">
    <source>
        <dbReference type="ARBA" id="ARBA00022692"/>
    </source>
</evidence>
<feature type="transmembrane region" description="Helical" evidence="7">
    <location>
        <begin position="284"/>
        <end position="307"/>
    </location>
</feature>
<feature type="transmembrane region" description="Helical" evidence="7">
    <location>
        <begin position="174"/>
        <end position="191"/>
    </location>
</feature>
<keyword evidence="3" id="KW-1003">Cell membrane</keyword>
<protein>
    <submittedName>
        <fullName evidence="8">Lipopolysaccharide biosynthesis protein</fullName>
    </submittedName>
</protein>
<evidence type="ECO:0000256" key="6">
    <source>
        <dbReference type="ARBA" id="ARBA00023136"/>
    </source>
</evidence>
<feature type="transmembrane region" description="Helical" evidence="7">
    <location>
        <begin position="148"/>
        <end position="168"/>
    </location>
</feature>
<evidence type="ECO:0000256" key="5">
    <source>
        <dbReference type="ARBA" id="ARBA00022989"/>
    </source>
</evidence>
<sequence>MSSVKRSFVSGFLWSLLGQGGYLSINLLTSIALARLLTPYEFGQVGIVMFFITISKVLTESGLSGALIRKKDANEDDFSTVFVFNLLVSVVLMLTLIMSSGFIASFYDDIALQNILIALSFVLVINAFQFTQNAKIVKALKFKKQALYTFCSVCFGSLLGVSLAYWGLGVWSLIIMQLTNAFVLTIIYRIFEGSAGKFVFKIDSFKTVYKFGLNTTIASIINTAFDNIYSLILGKYFAIQQTGLYYQAKKLQEIPVGVIKSSTLGVVFSTLSGLQDDKKKFDGLYSNIVTSFTVLVGFICLIIFLYAEQVVLILYGEKWLGAVFYMKVLVIASYFYMQEMFNRVLFKIFDRTDKILLLEIIKVLIMAVSILVGIREKDIELLLYGFLATSVLSYFINYYHSRTVYNGFSWMEVFLTLKVICIGTAITLIIESIKNFFSLDVYAMLLLFPLVTLLYIIFLRMFKVTNVVKDTKILLTMLKRG</sequence>
<dbReference type="CDD" id="cd13127">
    <property type="entry name" value="MATE_tuaB_like"/>
    <property type="match status" value="1"/>
</dbReference>
<dbReference type="Proteomes" id="UP000651112">
    <property type="component" value="Unassembled WGS sequence"/>
</dbReference>
<organism evidence="8 9">
    <name type="scientific">Sphingobacterium chuzhouense</name>
    <dbReference type="NCBI Taxonomy" id="1742264"/>
    <lineage>
        <taxon>Bacteria</taxon>
        <taxon>Pseudomonadati</taxon>
        <taxon>Bacteroidota</taxon>
        <taxon>Sphingobacteriia</taxon>
        <taxon>Sphingobacteriales</taxon>
        <taxon>Sphingobacteriaceae</taxon>
        <taxon>Sphingobacterium</taxon>
    </lineage>
</organism>
<keyword evidence="5 7" id="KW-1133">Transmembrane helix</keyword>
<dbReference type="EMBL" id="JACNYL010000006">
    <property type="protein sequence ID" value="MBD1423776.1"/>
    <property type="molecule type" value="Genomic_DNA"/>
</dbReference>
<name>A0ABR7XXI2_9SPHI</name>
<evidence type="ECO:0000256" key="7">
    <source>
        <dbReference type="SAM" id="Phobius"/>
    </source>
</evidence>
<feature type="transmembrane region" description="Helical" evidence="7">
    <location>
        <begin position="381"/>
        <end position="399"/>
    </location>
</feature>
<keyword evidence="9" id="KW-1185">Reference proteome</keyword>
<comment type="similarity">
    <text evidence="2">Belongs to the polysaccharide synthase family.</text>
</comment>
<evidence type="ECO:0000313" key="9">
    <source>
        <dbReference type="Proteomes" id="UP000651112"/>
    </source>
</evidence>
<feature type="transmembrane region" description="Helical" evidence="7">
    <location>
        <begin position="319"/>
        <end position="336"/>
    </location>
</feature>
<evidence type="ECO:0000256" key="1">
    <source>
        <dbReference type="ARBA" id="ARBA00004651"/>
    </source>
</evidence>
<dbReference type="Pfam" id="PF13440">
    <property type="entry name" value="Polysacc_synt_3"/>
    <property type="match status" value="1"/>
</dbReference>
<gene>
    <name evidence="8" type="ORF">H8B21_19615</name>
</gene>
<dbReference type="InterPro" id="IPR050833">
    <property type="entry name" value="Poly_Biosynth_Transport"/>
</dbReference>
<evidence type="ECO:0000256" key="3">
    <source>
        <dbReference type="ARBA" id="ARBA00022475"/>
    </source>
</evidence>
<evidence type="ECO:0000313" key="8">
    <source>
        <dbReference type="EMBL" id="MBD1423776.1"/>
    </source>
</evidence>
<proteinExistence type="inferred from homology"/>
<comment type="subcellular location">
    <subcellularLocation>
        <location evidence="1">Cell membrane</location>
        <topology evidence="1">Multi-pass membrane protein</topology>
    </subcellularLocation>
</comment>
<feature type="transmembrane region" description="Helical" evidence="7">
    <location>
        <begin position="442"/>
        <end position="462"/>
    </location>
</feature>
<feature type="transmembrane region" description="Helical" evidence="7">
    <location>
        <begin position="80"/>
        <end position="104"/>
    </location>
</feature>
<dbReference type="RefSeq" id="WP_190315550.1">
    <property type="nucleotide sequence ID" value="NZ_JACNYL010000006.1"/>
</dbReference>
<feature type="transmembrane region" description="Helical" evidence="7">
    <location>
        <begin position="356"/>
        <end position="375"/>
    </location>
</feature>
<feature type="transmembrane region" description="Helical" evidence="7">
    <location>
        <begin position="45"/>
        <end position="68"/>
    </location>
</feature>
<comment type="caution">
    <text evidence="8">The sequence shown here is derived from an EMBL/GenBank/DDBJ whole genome shotgun (WGS) entry which is preliminary data.</text>
</comment>
<feature type="transmembrane region" description="Helical" evidence="7">
    <location>
        <begin position="12"/>
        <end position="33"/>
    </location>
</feature>
<feature type="transmembrane region" description="Helical" evidence="7">
    <location>
        <begin position="110"/>
        <end position="128"/>
    </location>
</feature>